<gene>
    <name evidence="2" type="ORF">Q8F55_001486</name>
</gene>
<evidence type="ECO:0000256" key="1">
    <source>
        <dbReference type="SAM" id="MobiDB-lite"/>
    </source>
</evidence>
<organism evidence="2 3">
    <name type="scientific">Vanrija albida</name>
    <dbReference type="NCBI Taxonomy" id="181172"/>
    <lineage>
        <taxon>Eukaryota</taxon>
        <taxon>Fungi</taxon>
        <taxon>Dikarya</taxon>
        <taxon>Basidiomycota</taxon>
        <taxon>Agaricomycotina</taxon>
        <taxon>Tremellomycetes</taxon>
        <taxon>Trichosporonales</taxon>
        <taxon>Trichosporonaceae</taxon>
        <taxon>Vanrija</taxon>
    </lineage>
</organism>
<sequence>MSFAQGSSSSSSSKTPASSGPSKLPSSVRTKAASTNFVVYAPNLLDKVGARDLYSATVPTISNSSLKTTVDDKGVPKYTATVGYVLKQIMLELDDWDAECLKPAKRGAVKVKRGNSRNPEIVLPITKRTRLLAHQLHGTLCSLACVPRSDGPLPDDFIEAGKIVRRGRMGAGGFGGPIDGNPDDPHDAALMARMAAPPAAISSTLQLAMTPIHHHFREKCLDQVIKELGPLLRQRNKMESLIEDLESLLRQEAAPFDSIIAEIELEMIDKSVSDGVPWRVEEVLTPKGMVAYFCGPPKPSGSS</sequence>
<keyword evidence="3" id="KW-1185">Reference proteome</keyword>
<name>A0ABR3QG41_9TREE</name>
<feature type="compositionally biased region" description="Low complexity" evidence="1">
    <location>
        <begin position="1"/>
        <end position="23"/>
    </location>
</feature>
<protein>
    <submittedName>
        <fullName evidence="2">Uncharacterized protein</fullName>
    </submittedName>
</protein>
<dbReference type="GeneID" id="95982529"/>
<proteinExistence type="predicted"/>
<feature type="region of interest" description="Disordered" evidence="1">
    <location>
        <begin position="1"/>
        <end position="27"/>
    </location>
</feature>
<dbReference type="RefSeq" id="XP_069213648.1">
    <property type="nucleotide sequence ID" value="XM_069350104.1"/>
</dbReference>
<evidence type="ECO:0000313" key="2">
    <source>
        <dbReference type="EMBL" id="KAL1413704.1"/>
    </source>
</evidence>
<dbReference type="EMBL" id="JBBXJM010000001">
    <property type="protein sequence ID" value="KAL1413704.1"/>
    <property type="molecule type" value="Genomic_DNA"/>
</dbReference>
<evidence type="ECO:0000313" key="3">
    <source>
        <dbReference type="Proteomes" id="UP001565368"/>
    </source>
</evidence>
<dbReference type="Proteomes" id="UP001565368">
    <property type="component" value="Unassembled WGS sequence"/>
</dbReference>
<accession>A0ABR3QG41</accession>
<reference evidence="2 3" key="1">
    <citation type="submission" date="2023-08" db="EMBL/GenBank/DDBJ databases">
        <title>Annotated Genome Sequence of Vanrija albida AlHP1.</title>
        <authorList>
            <person name="Herzog R."/>
        </authorList>
    </citation>
    <scope>NUCLEOTIDE SEQUENCE [LARGE SCALE GENOMIC DNA]</scope>
    <source>
        <strain evidence="2 3">AlHP1</strain>
    </source>
</reference>
<comment type="caution">
    <text evidence="2">The sequence shown here is derived from an EMBL/GenBank/DDBJ whole genome shotgun (WGS) entry which is preliminary data.</text>
</comment>